<organism evidence="1 2">
    <name type="scientific">Nocardia alba</name>
    <dbReference type="NCBI Taxonomy" id="225051"/>
    <lineage>
        <taxon>Bacteria</taxon>
        <taxon>Bacillati</taxon>
        <taxon>Actinomycetota</taxon>
        <taxon>Actinomycetes</taxon>
        <taxon>Mycobacteriales</taxon>
        <taxon>Nocardiaceae</taxon>
        <taxon>Nocardia</taxon>
    </lineage>
</organism>
<accession>A0A4R1FLM7</accession>
<name>A0A4R1FLM7_9NOCA</name>
<evidence type="ECO:0000313" key="2">
    <source>
        <dbReference type="Proteomes" id="UP000294856"/>
    </source>
</evidence>
<reference evidence="1 2" key="1">
    <citation type="submission" date="2019-03" db="EMBL/GenBank/DDBJ databases">
        <title>Genomic Encyclopedia of Type Strains, Phase IV (KMG-IV): sequencing the most valuable type-strain genomes for metagenomic binning, comparative biology and taxonomic classification.</title>
        <authorList>
            <person name="Goeker M."/>
        </authorList>
    </citation>
    <scope>NUCLEOTIDE SEQUENCE [LARGE SCALE GENOMIC DNA]</scope>
    <source>
        <strain evidence="1 2">DSM 44684</strain>
    </source>
</reference>
<dbReference type="EMBL" id="SMFR01000006">
    <property type="protein sequence ID" value="TCJ93128.1"/>
    <property type="molecule type" value="Genomic_DNA"/>
</dbReference>
<protein>
    <submittedName>
        <fullName evidence="1">Uncharacterized protein</fullName>
    </submittedName>
</protein>
<sequence>MDEALLQFFSDNYNAIAGLGLYVLQTGFEITTPLTQLLLNFLNS</sequence>
<proteinExistence type="predicted"/>
<comment type="caution">
    <text evidence="1">The sequence shown here is derived from an EMBL/GenBank/DDBJ whole genome shotgun (WGS) entry which is preliminary data.</text>
</comment>
<dbReference type="STRING" id="1210063.GCA_001612665_05454"/>
<gene>
    <name evidence="1" type="ORF">DFR71_5769</name>
</gene>
<dbReference type="Proteomes" id="UP000294856">
    <property type="component" value="Unassembled WGS sequence"/>
</dbReference>
<keyword evidence="2" id="KW-1185">Reference proteome</keyword>
<dbReference type="RefSeq" id="WP_255284103.1">
    <property type="nucleotide sequence ID" value="NZ_SMFR01000006.1"/>
</dbReference>
<evidence type="ECO:0000313" key="1">
    <source>
        <dbReference type="EMBL" id="TCJ93128.1"/>
    </source>
</evidence>
<dbReference type="AlphaFoldDB" id="A0A4R1FLM7"/>